<dbReference type="InterPro" id="IPR026453">
    <property type="entry name" value="PGF_pre_PGF"/>
</dbReference>
<dbReference type="HOGENOM" id="CLU_019504_0_0_2"/>
<dbReference type="PROSITE" id="PS50853">
    <property type="entry name" value="FN3"/>
    <property type="match status" value="1"/>
</dbReference>
<organism evidence="4 5">
    <name type="scientific">Methanomethylovorans hollandica (strain DSM 15978 / NBRC 107637 / DMS1)</name>
    <dbReference type="NCBI Taxonomy" id="867904"/>
    <lineage>
        <taxon>Archaea</taxon>
        <taxon>Methanobacteriati</taxon>
        <taxon>Methanobacteriota</taxon>
        <taxon>Stenosarchaea group</taxon>
        <taxon>Methanomicrobia</taxon>
        <taxon>Methanosarcinales</taxon>
        <taxon>Methanosarcinaceae</taxon>
        <taxon>Methanomethylovorans</taxon>
    </lineage>
</organism>
<dbReference type="NCBIfam" id="TIGR04213">
    <property type="entry name" value="PGF_pre_PGF"/>
    <property type="match status" value="1"/>
</dbReference>
<name>L0KU32_METHD</name>
<dbReference type="AlphaFoldDB" id="L0KU32"/>
<keyword evidence="2" id="KW-0472">Membrane</keyword>
<evidence type="ECO:0000259" key="3">
    <source>
        <dbReference type="PROSITE" id="PS50853"/>
    </source>
</evidence>
<evidence type="ECO:0000256" key="1">
    <source>
        <dbReference type="SAM" id="MobiDB-lite"/>
    </source>
</evidence>
<keyword evidence="5" id="KW-1185">Reference proteome</keyword>
<dbReference type="InterPro" id="IPR015919">
    <property type="entry name" value="Cadherin-like_sf"/>
</dbReference>
<keyword evidence="2" id="KW-1133">Transmembrane helix</keyword>
<dbReference type="Gene3D" id="2.60.40.10">
    <property type="entry name" value="Immunoglobulins"/>
    <property type="match status" value="3"/>
</dbReference>
<feature type="region of interest" description="Disordered" evidence="1">
    <location>
        <begin position="543"/>
        <end position="578"/>
    </location>
</feature>
<feature type="transmembrane region" description="Helical" evidence="2">
    <location>
        <begin position="767"/>
        <end position="787"/>
    </location>
</feature>
<dbReference type="SMART" id="SM00060">
    <property type="entry name" value="FN3"/>
    <property type="match status" value="3"/>
</dbReference>
<sequence precursor="true">MQIKLNKLVCIGFVLFLFLISAGICAADLVITPIEPKTISENERLNFNVTARDTENINATIRVEALNLPAGATFRPSTQNPDRYAFDWTPRNDSLGTRHVTFRATISGTNDSVSIIVPINVIGVDKTNLVQAIAAANGKIASVVPGNEINQYPQSAIDAFRAAISTAQGVADNTRATQTGVNNARSALATAEAAFDAARITSIDKSTLTTAIAEANAKASTATPGTGIGQYSQASIDTFRAAIAAAQTVANNGNATNAEVGQAVTSLRTAAATFDAARQAAPSSVTNLRETATGQSWIRWAWTNPNDADFNNVMVYLDGVLVTSTSSRNTSAYNATGLLEGSVHTIGIQTVDTAGNINPSIVTDQATTMTIDRAPPARVTGIKESNVGASWIHWTWTNPADPDFSEARIYIDGKLVTSTPNNDYNATGLSNGVEHTISIETVDTSGNINTEQVSDSATTLKLPVISNLEGKDIRTSSITLEWDASEDTATVHISQNGVLLANVTDSTYTHRDLTSSTTYNYTLVPYNQNGLHGEAVSISLTTSAASSGGGGGGGSSRKSSGGSSSTGSSSSGGGGGGGAGSVEDFVNVAAKDVDNEYLRMNQNVTYEFSREGNPIQEVSFYSLKNSGEITSTIEVLNNRSKLVSTNPEGLIYKHINIWVGKAGFATSENIRDARVEFIVNNSWIEEMEISAGDIKLQRYNGTAWEVLPTTLENNNTSYSIFEAQTPGFSPFAITAGKMLASANDGDMNLSNVEDIELEGTKAEKSRIWTYIMAFLLIGIIAVGYEYLKRQKN</sequence>
<dbReference type="SUPFAM" id="SSF49265">
    <property type="entry name" value="Fibronectin type III"/>
    <property type="match status" value="2"/>
</dbReference>
<dbReference type="InterPro" id="IPR013783">
    <property type="entry name" value="Ig-like_fold"/>
</dbReference>
<dbReference type="InterPro" id="IPR036116">
    <property type="entry name" value="FN3_sf"/>
</dbReference>
<feature type="compositionally biased region" description="Low complexity" evidence="1">
    <location>
        <begin position="556"/>
        <end position="569"/>
    </location>
</feature>
<dbReference type="GO" id="GO:0016020">
    <property type="term" value="C:membrane"/>
    <property type="evidence" value="ECO:0007669"/>
    <property type="project" value="InterPro"/>
</dbReference>
<dbReference type="Pfam" id="PF07554">
    <property type="entry name" value="FIVAR"/>
    <property type="match status" value="2"/>
</dbReference>
<proteinExistence type="predicted"/>
<dbReference type="Gene3D" id="1.20.1270.90">
    <property type="entry name" value="AF1782-like"/>
    <property type="match status" value="2"/>
</dbReference>
<dbReference type="CDD" id="cd00063">
    <property type="entry name" value="FN3"/>
    <property type="match status" value="1"/>
</dbReference>
<evidence type="ECO:0000256" key="2">
    <source>
        <dbReference type="SAM" id="Phobius"/>
    </source>
</evidence>
<protein>
    <submittedName>
        <fullName evidence="4">Beta-propeller domain-containing protein, methanol dehydrogenase</fullName>
    </submittedName>
</protein>
<evidence type="ECO:0000313" key="4">
    <source>
        <dbReference type="EMBL" id="AGB48927.1"/>
    </source>
</evidence>
<dbReference type="GO" id="GO:0005509">
    <property type="term" value="F:calcium ion binding"/>
    <property type="evidence" value="ECO:0007669"/>
    <property type="project" value="InterPro"/>
</dbReference>
<reference evidence="5" key="1">
    <citation type="submission" date="2012-02" db="EMBL/GenBank/DDBJ databases">
        <title>Complete sequence of chromosome of Methanomethylovorans hollandica DSM 15978.</title>
        <authorList>
            <person name="Lucas S."/>
            <person name="Copeland A."/>
            <person name="Lapidus A."/>
            <person name="Glavina del Rio T."/>
            <person name="Dalin E."/>
            <person name="Tice H."/>
            <person name="Bruce D."/>
            <person name="Goodwin L."/>
            <person name="Pitluck S."/>
            <person name="Peters L."/>
            <person name="Mikhailova N."/>
            <person name="Held B."/>
            <person name="Kyrpides N."/>
            <person name="Mavromatis K."/>
            <person name="Ivanova N."/>
            <person name="Brettin T."/>
            <person name="Detter J.C."/>
            <person name="Han C."/>
            <person name="Larimer F."/>
            <person name="Land M."/>
            <person name="Hauser L."/>
            <person name="Markowitz V."/>
            <person name="Cheng J.-F."/>
            <person name="Hugenholtz P."/>
            <person name="Woyke T."/>
            <person name="Wu D."/>
            <person name="Spring S."/>
            <person name="Schroeder M."/>
            <person name="Brambilla E."/>
            <person name="Klenk H.-P."/>
            <person name="Eisen J.A."/>
        </authorList>
    </citation>
    <scope>NUCLEOTIDE SEQUENCE [LARGE SCALE GENOMIC DNA]</scope>
    <source>
        <strain evidence="5">DSM 15978 / NBRC 107637 / DMS1</strain>
    </source>
</reference>
<dbReference type="KEGG" id="mhz:Metho_0671"/>
<accession>L0KU32</accession>
<dbReference type="Proteomes" id="UP000010866">
    <property type="component" value="Chromosome"/>
</dbReference>
<dbReference type="InterPro" id="IPR003961">
    <property type="entry name" value="FN3_dom"/>
</dbReference>
<evidence type="ECO:0000313" key="5">
    <source>
        <dbReference type="Proteomes" id="UP000010866"/>
    </source>
</evidence>
<keyword evidence="2" id="KW-0812">Transmembrane</keyword>
<gene>
    <name evidence="4" type="ordered locus">Metho_0671</name>
</gene>
<dbReference type="SUPFAM" id="SSF49313">
    <property type="entry name" value="Cadherin-like"/>
    <property type="match status" value="1"/>
</dbReference>
<feature type="domain" description="Fibronectin type-III" evidence="3">
    <location>
        <begin position="464"/>
        <end position="546"/>
    </location>
</feature>
<dbReference type="EMBL" id="CP003362">
    <property type="protein sequence ID" value="AGB48927.1"/>
    <property type="molecule type" value="Genomic_DNA"/>
</dbReference>